<evidence type="ECO:0000313" key="2">
    <source>
        <dbReference type="EMBL" id="PDO09563.1"/>
    </source>
</evidence>
<keyword evidence="1" id="KW-0175">Coiled coil</keyword>
<organism evidence="2 3">
    <name type="scientific">Candidatus Reconcilbacillus cellulovorans</name>
    <dbReference type="NCBI Taxonomy" id="1906605"/>
    <lineage>
        <taxon>Bacteria</taxon>
        <taxon>Bacillati</taxon>
        <taxon>Bacillota</taxon>
        <taxon>Bacilli</taxon>
        <taxon>Bacillales</taxon>
        <taxon>Paenibacillaceae</taxon>
        <taxon>Candidatus Reconcilbacillus</taxon>
    </lineage>
</organism>
<dbReference type="AlphaFoldDB" id="A0A2A6DXW2"/>
<protein>
    <submittedName>
        <fullName evidence="2">Uncharacterized protein</fullName>
    </submittedName>
</protein>
<proteinExistence type="predicted"/>
<dbReference type="EMBL" id="MOXJ01000035">
    <property type="protein sequence ID" value="PDO09563.1"/>
    <property type="molecule type" value="Genomic_DNA"/>
</dbReference>
<reference evidence="2 3" key="1">
    <citation type="submission" date="2016-12" db="EMBL/GenBank/DDBJ databases">
        <title>Candidatus Reconcilibacillus cellulovorans genome.</title>
        <authorList>
            <person name="Kolinko S."/>
            <person name="Wu Y.-W."/>
            <person name="Tachea F."/>
            <person name="Denzel E."/>
            <person name="Hiras J."/>
            <person name="Baecker N."/>
            <person name="Chan L.J."/>
            <person name="Eichorst S.A."/>
            <person name="Frey D."/>
            <person name="Adams P.D."/>
            <person name="Pray T."/>
            <person name="Tanjore D."/>
            <person name="Petzold C.J."/>
            <person name="Gladden J.M."/>
            <person name="Simmons B.A."/>
            <person name="Singer S.W."/>
        </authorList>
    </citation>
    <scope>NUCLEOTIDE SEQUENCE [LARGE SCALE GENOMIC DNA]</scope>
    <source>
        <strain evidence="2">JTherm</strain>
    </source>
</reference>
<feature type="coiled-coil region" evidence="1">
    <location>
        <begin position="5"/>
        <end position="32"/>
    </location>
</feature>
<evidence type="ECO:0000256" key="1">
    <source>
        <dbReference type="SAM" id="Coils"/>
    </source>
</evidence>
<comment type="caution">
    <text evidence="2">The sequence shown here is derived from an EMBL/GenBank/DDBJ whole genome shotgun (WGS) entry which is preliminary data.</text>
</comment>
<evidence type="ECO:0000313" key="3">
    <source>
        <dbReference type="Proteomes" id="UP000243688"/>
    </source>
</evidence>
<name>A0A2A6DXW2_9BACL</name>
<gene>
    <name evidence="2" type="ORF">BLM47_12075</name>
</gene>
<accession>A0A2A6DXW2</accession>
<sequence length="152" mass="17922">MEEKLNQLMELVDKQNAIIEDLKKKIETLESMIQYLSICKVSNEKYPFYDFVLSYGITTEQQFQLRRLFLVLSEKLSGKSIPEKFREKESYSTDFLFRDLPIEFDDVKKAILKIWPVEDEQLPVLLIKAMKGQGMLIDVCDYLLSQIDEKKP</sequence>
<dbReference type="Proteomes" id="UP000243688">
    <property type="component" value="Unassembled WGS sequence"/>
</dbReference>